<name>A0A0G2GWN1_PHACM</name>
<reference evidence="3 4" key="1">
    <citation type="submission" date="2015-05" db="EMBL/GenBank/DDBJ databases">
        <title>Distinctive expansion of gene families associated with plant cell wall degradation and secondary metabolism in the genomes of grapevine trunk pathogens.</title>
        <authorList>
            <person name="Lawrence D.P."/>
            <person name="Travadon R."/>
            <person name="Rolshausen P.E."/>
            <person name="Baumgartner K."/>
        </authorList>
    </citation>
    <scope>NUCLEOTIDE SEQUENCE [LARGE SCALE GENOMIC DNA]</scope>
    <source>
        <strain evidence="3">UCRPC4</strain>
    </source>
</reference>
<keyword evidence="4" id="KW-1185">Reference proteome</keyword>
<dbReference type="InterPro" id="IPR018849">
    <property type="entry name" value="Urb2/Npa2_C"/>
</dbReference>
<evidence type="ECO:0000313" key="4">
    <source>
        <dbReference type="Proteomes" id="UP000053317"/>
    </source>
</evidence>
<dbReference type="OrthoDB" id="160374at2759"/>
<gene>
    <name evidence="3" type="ORF">UCRPC4_g00861</name>
</gene>
<feature type="compositionally biased region" description="Basic and acidic residues" evidence="1">
    <location>
        <begin position="209"/>
        <end position="222"/>
    </location>
</feature>
<evidence type="ECO:0000313" key="3">
    <source>
        <dbReference type="EMBL" id="KKY27628.1"/>
    </source>
</evidence>
<sequence length="1290" mass="143875">MTEGLKVEFMRRHETYIFNGLGMMEFHVKPAYWTTEGKMVKEKAAPSAQQALLGLERSTLSVEEQLDEAFRILNIQVKDLEEASLEGEEAPGVSQPRTFAPKEEWVLRWLLKRIRSTFDKSSKYSTSHKTWLLLNYVISRIPTKALGKVLKEADFLSLLNTAVSEVYITHEIEERWFQKPRVDQLSNPIVGDVTANDSVRKESLKRKRSSADDTRPAKRPDNTKTASNDSSLYFGPIVTLLGYCASWAMPAGEDSNPESQQLRLALKGQPETVASLLAKLLGAADLLGNVTTQRAEAQSSKFHTQLAHVLNIWSLRSRDDESDSIFVKHLLAQCLVYIYSIRISPRPSEKSRVIIGQLERMVALHVAQPLKLELQRVSAGTPSSSTLPNETAVNSVLGYLGSAFQVSSGEKGRSVAPSQFPGVESILLEIAIRSVPRGNVRKQQQENPWLQSLFLALSQLSGCPVLSSAVNVSPSESSLSCLKHLLGCANKFNVRLDEVYLTEICSKYAGFTDAGRPCQWDLVSLVVAQDPMIFAGFSEPESLLYKLIGEISIVEAPLLQYGTMNISSLTESILKPILSAFARARQLPNFLDLWRQELIRAFRTESQEESAKIAFWTDESVFEEVTTAAKGKLTSSMVQSELTRMLRDIQESNSDIFARCADLVICDAILSSNPREFAAISSSLVDIAPEVSNTITEQSSHYAYTWRAYRFLHHLHSVLIAHNQPSPLNEPPKELRKHAHKLVTNVLALKGTFTSNAAMSALESFRFLAVTHRINEKSSKKRNATPMEALAAALDRLDADLSSLVVWDGRTSSMTNMVDLMFACLTVLLEHPEPLTSSEEDAVILLRALTNTAQKIARAPSSYSDVLTGTLVAFAQDERFTKVSGWSTRLLSITIESVQKSGTLSTPLLKALISLSMEGISRKKKAEVSGLILHMLKDEQQISDGYHRDFLAVLCRVAETADSSAKLISNEKELWKLSTIFSDKRKYEFGDLELLERLCDLVLDRKLKSIDSQTSQEYLRGILDSCCKYIQKSPALDSSTGEVYICRSVIKRFMLIGDHIKHVVSTDALDKLCKGFLESLASNLRSSSKGHIDLHAENDRRRLHFVLSSLPLCSSVGRDPKELHRSLSKLEKKLEDIDRGSLLINQLQFLAESAKLRLTKQSSEFSTNVIAEIVKYFTNCVNIEIATHEQLATYIRAAKDIVSQIPEESIPLLLSQLQGLELSGSSGIQGGYIAPDVRDVLIKQGIWTVLESITKEGMRVMNAQLPTGAERGVWKEIWQEWKREGKWMGD</sequence>
<feature type="region of interest" description="Disordered" evidence="1">
    <location>
        <begin position="198"/>
        <end position="228"/>
    </location>
</feature>
<proteinExistence type="predicted"/>
<comment type="caution">
    <text evidence="3">The sequence shown here is derived from an EMBL/GenBank/DDBJ whole genome shotgun (WGS) entry which is preliminary data.</text>
</comment>
<organism evidence="3 4">
    <name type="scientific">Phaeomoniella chlamydospora</name>
    <name type="common">Phaeoacremonium chlamydosporum</name>
    <dbReference type="NCBI Taxonomy" id="158046"/>
    <lineage>
        <taxon>Eukaryota</taxon>
        <taxon>Fungi</taxon>
        <taxon>Dikarya</taxon>
        <taxon>Ascomycota</taxon>
        <taxon>Pezizomycotina</taxon>
        <taxon>Eurotiomycetes</taxon>
        <taxon>Chaetothyriomycetidae</taxon>
        <taxon>Phaeomoniellales</taxon>
        <taxon>Phaeomoniellaceae</taxon>
        <taxon>Phaeomoniella</taxon>
    </lineage>
</organism>
<feature type="domain" description="Nucleolar 27S pre-rRNA processing Urb2/Npa2 C-terminal" evidence="2">
    <location>
        <begin position="1153"/>
        <end position="1289"/>
    </location>
</feature>
<dbReference type="Pfam" id="PF10441">
    <property type="entry name" value="Urb2"/>
    <property type="match status" value="1"/>
</dbReference>
<reference evidence="3 4" key="2">
    <citation type="submission" date="2015-05" db="EMBL/GenBank/DDBJ databases">
        <authorList>
            <person name="Morales-Cruz A."/>
            <person name="Amrine K.C."/>
            <person name="Cantu D."/>
        </authorList>
    </citation>
    <scope>NUCLEOTIDE SEQUENCE [LARGE SCALE GENOMIC DNA]</scope>
    <source>
        <strain evidence="3">UCRPC4</strain>
    </source>
</reference>
<evidence type="ECO:0000259" key="2">
    <source>
        <dbReference type="Pfam" id="PF10441"/>
    </source>
</evidence>
<dbReference type="EMBL" id="LCWF01000022">
    <property type="protein sequence ID" value="KKY27628.1"/>
    <property type="molecule type" value="Genomic_DNA"/>
</dbReference>
<evidence type="ECO:0000256" key="1">
    <source>
        <dbReference type="SAM" id="MobiDB-lite"/>
    </source>
</evidence>
<accession>A0A0G2GWN1</accession>
<protein>
    <recommendedName>
        <fullName evidence="2">Nucleolar 27S pre-rRNA processing Urb2/Npa2 C-terminal domain-containing protein</fullName>
    </recommendedName>
</protein>
<dbReference type="Proteomes" id="UP000053317">
    <property type="component" value="Unassembled WGS sequence"/>
</dbReference>